<sequence length="230" mass="25889">MSMAATRPETSVTDAAVKARLRSLPEAGDQRRSSKFWLNNSSPAAQVWEGNIKAAIAKVEELGQNTSSLWPLGVQETFSYLGMEPQLLTTLFGDPNRHSLRVFSRFPSSPPSSWISDRHIDWDLPFHLEEITHLALLRITKTRDGFEYRFSCWTRGSDCYPPEEDNPELKWRRQGQLWATSTLPNKLSLDIVRAQLAVLAVHSSWFILNLCDTSAANSMAIASVKVICVL</sequence>
<keyword evidence="3" id="KW-1185">Reference proteome</keyword>
<evidence type="ECO:0000259" key="1">
    <source>
        <dbReference type="PROSITE" id="PS50835"/>
    </source>
</evidence>
<evidence type="ECO:0000313" key="2">
    <source>
        <dbReference type="EMBL" id="KIK05859.1"/>
    </source>
</evidence>
<reference evidence="3" key="2">
    <citation type="submission" date="2015-01" db="EMBL/GenBank/DDBJ databases">
        <title>Evolutionary Origins and Diversification of the Mycorrhizal Mutualists.</title>
        <authorList>
            <consortium name="DOE Joint Genome Institute"/>
            <consortium name="Mycorrhizal Genomics Consortium"/>
            <person name="Kohler A."/>
            <person name="Kuo A."/>
            <person name="Nagy L.G."/>
            <person name="Floudas D."/>
            <person name="Copeland A."/>
            <person name="Barry K.W."/>
            <person name="Cichocki N."/>
            <person name="Veneault-Fourrey C."/>
            <person name="LaButti K."/>
            <person name="Lindquist E.A."/>
            <person name="Lipzen A."/>
            <person name="Lundell T."/>
            <person name="Morin E."/>
            <person name="Murat C."/>
            <person name="Riley R."/>
            <person name="Ohm R."/>
            <person name="Sun H."/>
            <person name="Tunlid A."/>
            <person name="Henrissat B."/>
            <person name="Grigoriev I.V."/>
            <person name="Hibbett D.S."/>
            <person name="Martin F."/>
        </authorList>
    </citation>
    <scope>NUCLEOTIDE SEQUENCE [LARGE SCALE GENOMIC DNA]</scope>
    <source>
        <strain evidence="3">LaAM-08-1</strain>
    </source>
</reference>
<dbReference type="EMBL" id="KN838557">
    <property type="protein sequence ID" value="KIK05859.1"/>
    <property type="molecule type" value="Genomic_DNA"/>
</dbReference>
<protein>
    <recommendedName>
        <fullName evidence="1">Ig-like domain-containing protein</fullName>
    </recommendedName>
</protein>
<accession>A0A0C9XW97</accession>
<reference evidence="2 3" key="1">
    <citation type="submission" date="2014-04" db="EMBL/GenBank/DDBJ databases">
        <authorList>
            <consortium name="DOE Joint Genome Institute"/>
            <person name="Kuo A."/>
            <person name="Kohler A."/>
            <person name="Nagy L.G."/>
            <person name="Floudas D."/>
            <person name="Copeland A."/>
            <person name="Barry K.W."/>
            <person name="Cichocki N."/>
            <person name="Veneault-Fourrey C."/>
            <person name="LaButti K."/>
            <person name="Lindquist E.A."/>
            <person name="Lipzen A."/>
            <person name="Lundell T."/>
            <person name="Morin E."/>
            <person name="Murat C."/>
            <person name="Sun H."/>
            <person name="Tunlid A."/>
            <person name="Henrissat B."/>
            <person name="Grigoriev I.V."/>
            <person name="Hibbett D.S."/>
            <person name="Martin F."/>
            <person name="Nordberg H.P."/>
            <person name="Cantor M.N."/>
            <person name="Hua S.X."/>
        </authorList>
    </citation>
    <scope>NUCLEOTIDE SEQUENCE [LARGE SCALE GENOMIC DNA]</scope>
    <source>
        <strain evidence="2 3">LaAM-08-1</strain>
    </source>
</reference>
<dbReference type="Proteomes" id="UP000054477">
    <property type="component" value="Unassembled WGS sequence"/>
</dbReference>
<dbReference type="InterPro" id="IPR007110">
    <property type="entry name" value="Ig-like_dom"/>
</dbReference>
<gene>
    <name evidence="2" type="ORF">K443DRAFT_120407</name>
</gene>
<dbReference type="HOGENOM" id="CLU_1204950_0_0_1"/>
<evidence type="ECO:0000313" key="3">
    <source>
        <dbReference type="Proteomes" id="UP000054477"/>
    </source>
</evidence>
<name>A0A0C9XW97_9AGAR</name>
<feature type="domain" description="Ig-like" evidence="1">
    <location>
        <begin position="125"/>
        <end position="230"/>
    </location>
</feature>
<dbReference type="AlphaFoldDB" id="A0A0C9XW97"/>
<proteinExistence type="predicted"/>
<dbReference type="PROSITE" id="PS50835">
    <property type="entry name" value="IG_LIKE"/>
    <property type="match status" value="1"/>
</dbReference>
<organism evidence="2 3">
    <name type="scientific">Laccaria amethystina LaAM-08-1</name>
    <dbReference type="NCBI Taxonomy" id="1095629"/>
    <lineage>
        <taxon>Eukaryota</taxon>
        <taxon>Fungi</taxon>
        <taxon>Dikarya</taxon>
        <taxon>Basidiomycota</taxon>
        <taxon>Agaricomycotina</taxon>
        <taxon>Agaricomycetes</taxon>
        <taxon>Agaricomycetidae</taxon>
        <taxon>Agaricales</taxon>
        <taxon>Agaricineae</taxon>
        <taxon>Hydnangiaceae</taxon>
        <taxon>Laccaria</taxon>
    </lineage>
</organism>